<dbReference type="Gene3D" id="3.30.450.40">
    <property type="match status" value="1"/>
</dbReference>
<dbReference type="Gene3D" id="3.30.565.10">
    <property type="entry name" value="Histidine kinase-like ATPase, C-terminal domain"/>
    <property type="match status" value="1"/>
</dbReference>
<dbReference type="PROSITE" id="PS50109">
    <property type="entry name" value="HIS_KIN"/>
    <property type="match status" value="1"/>
</dbReference>
<evidence type="ECO:0000313" key="7">
    <source>
        <dbReference type="Proteomes" id="UP000320338"/>
    </source>
</evidence>
<keyword evidence="4" id="KW-0472">Membrane</keyword>
<evidence type="ECO:0000256" key="2">
    <source>
        <dbReference type="ARBA" id="ARBA00022777"/>
    </source>
</evidence>
<dbReference type="InterPro" id="IPR050482">
    <property type="entry name" value="Sensor_HK_TwoCompSys"/>
</dbReference>
<reference evidence="6 7" key="1">
    <citation type="submission" date="2019-06" db="EMBL/GenBank/DDBJ databases">
        <title>Whole genome shotgun sequence of Pseudonocardia hydrocarbonoxydans NBRC 14498.</title>
        <authorList>
            <person name="Hosoyama A."/>
            <person name="Uohara A."/>
            <person name="Ohji S."/>
            <person name="Ichikawa N."/>
        </authorList>
    </citation>
    <scope>NUCLEOTIDE SEQUENCE [LARGE SCALE GENOMIC DNA]</scope>
    <source>
        <strain evidence="6 7">NBRC 14498</strain>
    </source>
</reference>
<feature type="transmembrane region" description="Helical" evidence="4">
    <location>
        <begin position="214"/>
        <end position="234"/>
    </location>
</feature>
<dbReference type="AlphaFoldDB" id="A0A4Y3WQL0"/>
<gene>
    <name evidence="6" type="ORF">PHY01_33470</name>
</gene>
<feature type="transmembrane region" description="Helical" evidence="4">
    <location>
        <begin position="270"/>
        <end position="292"/>
    </location>
</feature>
<dbReference type="OrthoDB" id="227596at2"/>
<dbReference type="InterPro" id="IPR003594">
    <property type="entry name" value="HATPase_dom"/>
</dbReference>
<dbReference type="Pfam" id="PF07730">
    <property type="entry name" value="HisKA_3"/>
    <property type="match status" value="1"/>
</dbReference>
<dbReference type="InterPro" id="IPR005467">
    <property type="entry name" value="His_kinase_dom"/>
</dbReference>
<protein>
    <recommendedName>
        <fullName evidence="5">Histidine kinase domain-containing protein</fullName>
    </recommendedName>
</protein>
<name>A0A4Y3WQL0_9PSEU</name>
<feature type="transmembrane region" description="Helical" evidence="4">
    <location>
        <begin position="178"/>
        <end position="202"/>
    </location>
</feature>
<keyword evidence="2" id="KW-0418">Kinase</keyword>
<keyword evidence="4" id="KW-0812">Transmembrane</keyword>
<dbReference type="InterPro" id="IPR029016">
    <property type="entry name" value="GAF-like_dom_sf"/>
</dbReference>
<dbReference type="SUPFAM" id="SSF55781">
    <property type="entry name" value="GAF domain-like"/>
    <property type="match status" value="1"/>
</dbReference>
<evidence type="ECO:0000313" key="6">
    <source>
        <dbReference type="EMBL" id="GEC21064.1"/>
    </source>
</evidence>
<keyword evidence="7" id="KW-1185">Reference proteome</keyword>
<keyword evidence="3" id="KW-0902">Two-component regulatory system</keyword>
<dbReference type="GO" id="GO:0000155">
    <property type="term" value="F:phosphorelay sensor kinase activity"/>
    <property type="evidence" value="ECO:0007669"/>
    <property type="project" value="InterPro"/>
</dbReference>
<feature type="transmembrane region" description="Helical" evidence="4">
    <location>
        <begin position="108"/>
        <end position="125"/>
    </location>
</feature>
<keyword evidence="1" id="KW-0808">Transferase</keyword>
<dbReference type="GO" id="GO:0046983">
    <property type="term" value="F:protein dimerization activity"/>
    <property type="evidence" value="ECO:0007669"/>
    <property type="project" value="InterPro"/>
</dbReference>
<sequence>MTGRAHGGRGPVQWLVDLPVRVLVAAGIGLVAFGLAGVLTGQTGPVPGTAALPTSMAVAFTPLGVFVTRRMPGHPLGRLMLLVGLSATVAALAVAWAAALPAAWLSQWSWWPPLAVIPVLLLLVPDGRLPSPRWRPLAVVLVAAAAVATVALAAAAAISPRGLLVDLATPPPPAAQVLLGVAASAAALVLLATLGVLVALIVRWRAAPALQRRQIACLLPSAVLLVAGVGLSVTELPAPWLLAVAALPLGLTFAVLRYRLHDLDLYVHRGAVWLVLTGLAIATYAVVVTGVSGTFVEAGSPTAALLGAGAVAAILQPAQHLAQRGVSRLLYGRRDDPYAVITSLGRYLGTMRDPLAVLPRITSTIVDELKVPYAALVLIGTDGEATTAAERGRWSGPPQRFPLVAHGEAVGEMLVTPRRANSRFSAAETRLLGDLAGQAALAAEACRTAVALQRARDRLVLAREEERRRLRRDLHDGVASALVGTRMMTDVLRRSLPPDSTGLLDSLASDLDACTAEVRELIDGLRPAALDEGVEKALLGLAERAGEQGPRVSVTVHGDLTDLPAAVEVVVYRVAAEALTNVLKHAHASTVTVVVRRDERHLSLRVTDDGTGFAVAGAGDAGVGLASIRSRVEELGGESGIRSSPSGTVVEALIPLTG</sequence>
<dbReference type="GO" id="GO:0016020">
    <property type="term" value="C:membrane"/>
    <property type="evidence" value="ECO:0007669"/>
    <property type="project" value="InterPro"/>
</dbReference>
<evidence type="ECO:0000259" key="5">
    <source>
        <dbReference type="PROSITE" id="PS50109"/>
    </source>
</evidence>
<dbReference type="EMBL" id="BJNG01000026">
    <property type="protein sequence ID" value="GEC21064.1"/>
    <property type="molecule type" value="Genomic_DNA"/>
</dbReference>
<keyword evidence="4" id="KW-1133">Transmembrane helix</keyword>
<feature type="transmembrane region" description="Helical" evidence="4">
    <location>
        <begin position="79"/>
        <end position="102"/>
    </location>
</feature>
<feature type="transmembrane region" description="Helical" evidence="4">
    <location>
        <begin position="240"/>
        <end position="258"/>
    </location>
</feature>
<dbReference type="Gene3D" id="1.20.5.1930">
    <property type="match status" value="1"/>
</dbReference>
<dbReference type="PANTHER" id="PTHR24421">
    <property type="entry name" value="NITRATE/NITRITE SENSOR PROTEIN NARX-RELATED"/>
    <property type="match status" value="1"/>
</dbReference>
<evidence type="ECO:0000256" key="1">
    <source>
        <dbReference type="ARBA" id="ARBA00022679"/>
    </source>
</evidence>
<evidence type="ECO:0000256" key="4">
    <source>
        <dbReference type="SAM" id="Phobius"/>
    </source>
</evidence>
<dbReference type="InterPro" id="IPR011712">
    <property type="entry name" value="Sig_transdc_His_kin_sub3_dim/P"/>
</dbReference>
<feature type="transmembrane region" description="Helical" evidence="4">
    <location>
        <begin position="46"/>
        <end position="67"/>
    </location>
</feature>
<dbReference type="RefSeq" id="WP_141279698.1">
    <property type="nucleotide sequence ID" value="NZ_BAAARZ010000007.1"/>
</dbReference>
<dbReference type="InterPro" id="IPR036890">
    <property type="entry name" value="HATPase_C_sf"/>
</dbReference>
<feature type="transmembrane region" description="Helical" evidence="4">
    <location>
        <begin position="137"/>
        <end position="158"/>
    </location>
</feature>
<dbReference type="CDD" id="cd16917">
    <property type="entry name" value="HATPase_UhpB-NarQ-NarX-like"/>
    <property type="match status" value="1"/>
</dbReference>
<evidence type="ECO:0000256" key="3">
    <source>
        <dbReference type="ARBA" id="ARBA00023012"/>
    </source>
</evidence>
<dbReference type="Pfam" id="PF02518">
    <property type="entry name" value="HATPase_c"/>
    <property type="match status" value="1"/>
</dbReference>
<comment type="caution">
    <text evidence="6">The sequence shown here is derived from an EMBL/GenBank/DDBJ whole genome shotgun (WGS) entry which is preliminary data.</text>
</comment>
<proteinExistence type="predicted"/>
<feature type="domain" description="Histidine kinase" evidence="5">
    <location>
        <begin position="473"/>
        <end position="658"/>
    </location>
</feature>
<dbReference type="Proteomes" id="UP000320338">
    <property type="component" value="Unassembled WGS sequence"/>
</dbReference>
<dbReference type="SUPFAM" id="SSF55874">
    <property type="entry name" value="ATPase domain of HSP90 chaperone/DNA topoisomerase II/histidine kinase"/>
    <property type="match status" value="1"/>
</dbReference>
<feature type="transmembrane region" description="Helical" evidence="4">
    <location>
        <begin position="20"/>
        <end position="40"/>
    </location>
</feature>
<accession>A0A4Y3WQL0</accession>
<organism evidence="6 7">
    <name type="scientific">Pseudonocardia hydrocarbonoxydans</name>
    <dbReference type="NCBI Taxonomy" id="76726"/>
    <lineage>
        <taxon>Bacteria</taxon>
        <taxon>Bacillati</taxon>
        <taxon>Actinomycetota</taxon>
        <taxon>Actinomycetes</taxon>
        <taxon>Pseudonocardiales</taxon>
        <taxon>Pseudonocardiaceae</taxon>
        <taxon>Pseudonocardia</taxon>
    </lineage>
</organism>
<dbReference type="PANTHER" id="PTHR24421:SF58">
    <property type="entry name" value="SIGNAL TRANSDUCTION HISTIDINE-PROTEIN KINASE_PHOSPHATASE UHPB"/>
    <property type="match status" value="1"/>
</dbReference>
<dbReference type="SMART" id="SM00387">
    <property type="entry name" value="HATPase_c"/>
    <property type="match status" value="1"/>
</dbReference>